<feature type="transmembrane region" description="Helical" evidence="1">
    <location>
        <begin position="138"/>
        <end position="165"/>
    </location>
</feature>
<feature type="transmembrane region" description="Helical" evidence="1">
    <location>
        <begin position="190"/>
        <end position="212"/>
    </location>
</feature>
<evidence type="ECO:0000313" key="5">
    <source>
        <dbReference type="Proteomes" id="UP000255139"/>
    </source>
</evidence>
<feature type="transmembrane region" description="Helical" evidence="1">
    <location>
        <begin position="253"/>
        <end position="271"/>
    </location>
</feature>
<dbReference type="InterPro" id="IPR006160">
    <property type="entry name" value="SCFA_transpt_AtoE"/>
</dbReference>
<protein>
    <submittedName>
        <fullName evidence="2">Short-chain fatty acid transport protein, scFAT family membrane protein</fullName>
    </submittedName>
    <submittedName>
        <fullName evidence="3">Short-chain fatty acid transporter</fullName>
    </submittedName>
</protein>
<dbReference type="STRING" id="216.LS73_07695"/>
<dbReference type="GO" id="GO:0005886">
    <property type="term" value="C:plasma membrane"/>
    <property type="evidence" value="ECO:0007669"/>
    <property type="project" value="TreeGrafter"/>
</dbReference>
<dbReference type="Pfam" id="PF02667">
    <property type="entry name" value="SCFA_trans"/>
    <property type="match status" value="1"/>
</dbReference>
<name>A0A099TYF2_9HELI</name>
<reference evidence="3 4" key="1">
    <citation type="journal article" date="2014" name="Genome Announc.">
        <title>Draft genome sequences of eight enterohepatic helicobacter species isolated from both laboratory and wild rodents.</title>
        <authorList>
            <person name="Sheh A."/>
            <person name="Shen Z."/>
            <person name="Fox J.G."/>
        </authorList>
    </citation>
    <scope>NUCLEOTIDE SEQUENCE [LARGE SCALE GENOMIC DNA]</scope>
    <source>
        <strain evidence="3 4">ST1</strain>
    </source>
</reference>
<keyword evidence="1" id="KW-0472">Membrane</keyword>
<dbReference type="Proteomes" id="UP000255139">
    <property type="component" value="Unassembled WGS sequence"/>
</dbReference>
<proteinExistence type="predicted"/>
<feature type="transmembrane region" description="Helical" evidence="1">
    <location>
        <begin position="97"/>
        <end position="126"/>
    </location>
</feature>
<dbReference type="OrthoDB" id="9342495at2"/>
<keyword evidence="1" id="KW-0812">Transmembrane</keyword>
<dbReference type="EMBL" id="UGJE01000002">
    <property type="protein sequence ID" value="STQ85590.1"/>
    <property type="molecule type" value="Genomic_DNA"/>
</dbReference>
<dbReference type="EMBL" id="JRPD02000006">
    <property type="protein sequence ID" value="TLE00578.1"/>
    <property type="molecule type" value="Genomic_DNA"/>
</dbReference>
<evidence type="ECO:0000313" key="4">
    <source>
        <dbReference type="Proteomes" id="UP000029922"/>
    </source>
</evidence>
<keyword evidence="1" id="KW-1133">Transmembrane helix</keyword>
<accession>A0A099TYF2</accession>
<keyword evidence="5" id="KW-1185">Reference proteome</keyword>
<dbReference type="RefSeq" id="WP_034558703.1">
    <property type="nucleotide sequence ID" value="NZ_FZML01000002.1"/>
</dbReference>
<dbReference type="AlphaFoldDB" id="A0A099TYF2"/>
<sequence>MFLIRKLTHYFVLLASRFLPDPFVLVSMLTCFVFVVGIFLTNQSPIQMLNHWGNGIWGLLAFSMQMALTLVLGRAVASAPVISRILNTLASMPKTPSGAIILVTMVGMIASYINWAFGLVVGAIFAREIAKNVKGVDYRLLIASAYSSFIIFQGGLSSSVALILAQGGETLYKTTGGILSDPIPVSETIFATYNIIIIVIIFILLPIVLASIHPSKEDTIQIDSALLEDKQDIEVISHKDDHTIAQKLENSRLLCFFTGAFGIVYLVMYFYNGGTLGLNIVIMIFLFVGILLHKTLIDYVKVISNSTKSSAGIILQFPFYAGIMGMMVGKSPDGDSLASVISIIFSNISTQETFPLFSFLSAGIVNIFVPSGGGQWSVQGPVMIATAQSLGTNPSVVAMAIAWGDAWTNMIQPFWALPALAIAGLGAKDIMGYCLITLILSGIVISFVFYFLV</sequence>
<dbReference type="PANTHER" id="PTHR41983">
    <property type="entry name" value="SHORT-CHAIN FATTY ACID TRANSPORTER-RELATED"/>
    <property type="match status" value="1"/>
</dbReference>
<organism evidence="2 5">
    <name type="scientific">Helicobacter muridarum</name>
    <dbReference type="NCBI Taxonomy" id="216"/>
    <lineage>
        <taxon>Bacteria</taxon>
        <taxon>Pseudomonadati</taxon>
        <taxon>Campylobacterota</taxon>
        <taxon>Epsilonproteobacteria</taxon>
        <taxon>Campylobacterales</taxon>
        <taxon>Helicobacteraceae</taxon>
        <taxon>Helicobacter</taxon>
    </lineage>
</organism>
<evidence type="ECO:0000313" key="2">
    <source>
        <dbReference type="EMBL" id="STQ85590.1"/>
    </source>
</evidence>
<feature type="transmembrane region" description="Helical" evidence="1">
    <location>
        <begin position="277"/>
        <end position="297"/>
    </location>
</feature>
<reference evidence="2 5" key="2">
    <citation type="submission" date="2018-06" db="EMBL/GenBank/DDBJ databases">
        <authorList>
            <consortium name="Pathogen Informatics"/>
            <person name="Doyle S."/>
        </authorList>
    </citation>
    <scope>NUCLEOTIDE SEQUENCE [LARGE SCALE GENOMIC DNA]</scope>
    <source>
        <strain evidence="2 5">NCTC12714</strain>
    </source>
</reference>
<feature type="transmembrane region" description="Helical" evidence="1">
    <location>
        <begin position="309"/>
        <end position="329"/>
    </location>
</feature>
<feature type="transmembrane region" description="Helical" evidence="1">
    <location>
        <begin position="430"/>
        <end position="452"/>
    </location>
</feature>
<feature type="transmembrane region" description="Helical" evidence="1">
    <location>
        <begin position="23"/>
        <end position="42"/>
    </location>
</feature>
<evidence type="ECO:0000256" key="1">
    <source>
        <dbReference type="SAM" id="Phobius"/>
    </source>
</evidence>
<dbReference type="PANTHER" id="PTHR41983:SF2">
    <property type="entry name" value="SHORT-CHAIN FATTY ACID TRANSPORTER-RELATED"/>
    <property type="match status" value="1"/>
</dbReference>
<feature type="transmembrane region" description="Helical" evidence="1">
    <location>
        <begin position="54"/>
        <end position="77"/>
    </location>
</feature>
<dbReference type="Proteomes" id="UP000029922">
    <property type="component" value="Unassembled WGS sequence"/>
</dbReference>
<evidence type="ECO:0000313" key="3">
    <source>
        <dbReference type="EMBL" id="TLE00578.1"/>
    </source>
</evidence>
<gene>
    <name evidence="2" type="primary">atoE_1</name>
    <name evidence="3" type="ORF">LS73_003980</name>
    <name evidence="2" type="ORF">NCTC12714_00376</name>
</gene>